<protein>
    <submittedName>
        <fullName evidence="1">Uncharacterized protein</fullName>
    </submittedName>
</protein>
<dbReference type="EMBL" id="CADCXN010000056">
    <property type="protein sequence ID" value="CAA9890720.1"/>
    <property type="molecule type" value="Genomic_DNA"/>
</dbReference>
<dbReference type="Proteomes" id="UP000494216">
    <property type="component" value="Unassembled WGS sequence"/>
</dbReference>
<evidence type="ECO:0000313" key="2">
    <source>
        <dbReference type="Proteomes" id="UP000494216"/>
    </source>
</evidence>
<keyword evidence="2" id="KW-1185">Reference proteome</keyword>
<proteinExistence type="predicted"/>
<name>A0A8S0X848_9GAMM</name>
<dbReference type="AlphaFoldDB" id="A0A8S0X848"/>
<accession>A0A8S0X848</accession>
<reference evidence="1 2" key="1">
    <citation type="submission" date="2020-02" db="EMBL/GenBank/DDBJ databases">
        <authorList>
            <person name="Hogendoorn C."/>
        </authorList>
    </citation>
    <scope>NUCLEOTIDE SEQUENCE [LARGE SCALE GENOMIC DNA]</scope>
    <source>
        <strain evidence="1">METHB21</strain>
    </source>
</reference>
<evidence type="ECO:0000313" key="1">
    <source>
        <dbReference type="EMBL" id="CAA9890720.1"/>
    </source>
</evidence>
<sequence length="57" mass="6665">MTKDKFIKLQSDVSKQNLFPGRDMKRLEAVKNQLLKHGYHKRPSLIVTSVKPLPEFQ</sequence>
<comment type="caution">
    <text evidence="1">The sequence shown here is derived from an EMBL/GenBank/DDBJ whole genome shotgun (WGS) entry which is preliminary data.</text>
</comment>
<organism evidence="1 2">
    <name type="scientific">Candidatus Methylobacter favarea</name>
    <dbReference type="NCBI Taxonomy" id="2707345"/>
    <lineage>
        <taxon>Bacteria</taxon>
        <taxon>Pseudomonadati</taxon>
        <taxon>Pseudomonadota</taxon>
        <taxon>Gammaproteobacteria</taxon>
        <taxon>Methylococcales</taxon>
        <taxon>Methylococcaceae</taxon>
        <taxon>Methylobacter</taxon>
    </lineage>
</organism>
<gene>
    <name evidence="1" type="ORF">METHB2_280002</name>
</gene>